<sequence>MLFLRTTRWSKARIESSGKQMLRIGVIANRKKPGARTLIRALRLFSGKHGFPFLWEEQTARLVGIEGRHLEELVAEVDLLIVAGGDGSLLRVVHDVYPNPVPILGVNIGGLGFLTAVTREEILEALPDLAAGLLRQSQRLALEVRGSLRGKEIRIPCVLNDVVLFRGSSSRMARIDVLAGDLPVTEFQADGLVVATPTGSTAYALSAGGPIIVPEARVFSLTPLCPHTLTNRSLVLSADSRVRMIVPERASPVRLEFDGQSRGILRQGDWVEIRAAPSPVTLAFLTRRDFFQILREKLRWSGASVPTKKMPSATNGGRS</sequence>
<keyword evidence="6" id="KW-0547">Nucleotide-binding</keyword>
<keyword evidence="2 6" id="KW-0418">Kinase</keyword>
<dbReference type="InterPro" id="IPR002504">
    <property type="entry name" value="NADK"/>
</dbReference>
<evidence type="ECO:0000256" key="4">
    <source>
        <dbReference type="ARBA" id="ARBA00023027"/>
    </source>
</evidence>
<comment type="catalytic activity">
    <reaction evidence="5 6">
        <text>NAD(+) + ATP = ADP + NADP(+) + H(+)</text>
        <dbReference type="Rhea" id="RHEA:18629"/>
        <dbReference type="ChEBI" id="CHEBI:15378"/>
        <dbReference type="ChEBI" id="CHEBI:30616"/>
        <dbReference type="ChEBI" id="CHEBI:57540"/>
        <dbReference type="ChEBI" id="CHEBI:58349"/>
        <dbReference type="ChEBI" id="CHEBI:456216"/>
        <dbReference type="EC" id="2.7.1.23"/>
    </reaction>
</comment>
<dbReference type="EMBL" id="CABFUZ020000002">
    <property type="protein sequence ID" value="VVM04339.1"/>
    <property type="molecule type" value="Genomic_DNA"/>
</dbReference>
<comment type="caution">
    <text evidence="7">The sequence shown here is derived from an EMBL/GenBank/DDBJ whole genome shotgun (WGS) entry which is preliminary data.</text>
</comment>
<gene>
    <name evidence="7" type="primary">ppnK/NADK</name>
    <name evidence="6" type="synonym">nadK</name>
    <name evidence="7" type="ORF">MAMC_00011</name>
</gene>
<comment type="similarity">
    <text evidence="6">Belongs to the NAD kinase family.</text>
</comment>
<feature type="binding site" evidence="6">
    <location>
        <position position="260"/>
    </location>
    <ligand>
        <name>NAD(+)</name>
        <dbReference type="ChEBI" id="CHEBI:57540"/>
    </ligand>
</feature>
<dbReference type="EC" id="2.7.1.23" evidence="6"/>
<dbReference type="Pfam" id="PF01513">
    <property type="entry name" value="NAD_kinase"/>
    <property type="match status" value="1"/>
</dbReference>
<keyword evidence="4 6" id="KW-0520">NAD</keyword>
<dbReference type="PANTHER" id="PTHR20275:SF0">
    <property type="entry name" value="NAD KINASE"/>
    <property type="match status" value="1"/>
</dbReference>
<name>A0A5E6M4Q2_9BACT</name>
<comment type="subcellular location">
    <subcellularLocation>
        <location evidence="6">Cytoplasm</location>
    </subcellularLocation>
</comment>
<comment type="caution">
    <text evidence="6">Lacks conserved residue(s) required for the propagation of feature annotation.</text>
</comment>
<reference evidence="7" key="1">
    <citation type="submission" date="2019-09" db="EMBL/GenBank/DDBJ databases">
        <authorList>
            <person name="Cremers G."/>
        </authorList>
    </citation>
    <scope>NUCLEOTIDE SEQUENCE [LARGE SCALE GENOMIC DNA]</scope>
    <source>
        <strain evidence="7">3B</strain>
    </source>
</reference>
<keyword evidence="6" id="KW-0963">Cytoplasm</keyword>
<dbReference type="GO" id="GO:0046872">
    <property type="term" value="F:metal ion binding"/>
    <property type="evidence" value="ECO:0007669"/>
    <property type="project" value="UniProtKB-UniRule"/>
</dbReference>
<comment type="cofactor">
    <cofactor evidence="6">
        <name>a divalent metal cation</name>
        <dbReference type="ChEBI" id="CHEBI:60240"/>
    </cofactor>
</comment>
<dbReference type="GO" id="GO:0006741">
    <property type="term" value="P:NADP+ biosynthetic process"/>
    <property type="evidence" value="ECO:0007669"/>
    <property type="project" value="UniProtKB-UniRule"/>
</dbReference>
<accession>A0A5E6M4Q2</accession>
<dbReference type="SUPFAM" id="SSF111331">
    <property type="entry name" value="NAD kinase/diacylglycerol kinase-like"/>
    <property type="match status" value="1"/>
</dbReference>
<dbReference type="InterPro" id="IPR017437">
    <property type="entry name" value="ATP-NAD_kinase_PpnK-typ_C"/>
</dbReference>
<dbReference type="GO" id="GO:0019674">
    <property type="term" value="P:NAD+ metabolic process"/>
    <property type="evidence" value="ECO:0007669"/>
    <property type="project" value="InterPro"/>
</dbReference>
<feature type="binding site" evidence="6">
    <location>
        <begin position="160"/>
        <end position="161"/>
    </location>
    <ligand>
        <name>NAD(+)</name>
        <dbReference type="ChEBI" id="CHEBI:57540"/>
    </ligand>
</feature>
<feature type="binding site" evidence="6">
    <location>
        <position position="91"/>
    </location>
    <ligand>
        <name>NAD(+)</name>
        <dbReference type="ChEBI" id="CHEBI:57540"/>
    </ligand>
</feature>
<evidence type="ECO:0000256" key="5">
    <source>
        <dbReference type="ARBA" id="ARBA00047925"/>
    </source>
</evidence>
<dbReference type="Gene3D" id="3.40.50.10330">
    <property type="entry name" value="Probable inorganic polyphosphate/atp-NAD kinase, domain 1"/>
    <property type="match status" value="1"/>
</dbReference>
<dbReference type="PANTHER" id="PTHR20275">
    <property type="entry name" value="NAD KINASE"/>
    <property type="match status" value="1"/>
</dbReference>
<proteinExistence type="inferred from homology"/>
<keyword evidence="8" id="KW-1185">Reference proteome</keyword>
<evidence type="ECO:0000313" key="7">
    <source>
        <dbReference type="EMBL" id="VVM04339.1"/>
    </source>
</evidence>
<dbReference type="GO" id="GO:0051287">
    <property type="term" value="F:NAD binding"/>
    <property type="evidence" value="ECO:0007669"/>
    <property type="project" value="UniProtKB-ARBA"/>
</dbReference>
<dbReference type="GO" id="GO:0005737">
    <property type="term" value="C:cytoplasm"/>
    <property type="evidence" value="ECO:0007669"/>
    <property type="project" value="UniProtKB-SubCell"/>
</dbReference>
<dbReference type="Proteomes" id="UP000381693">
    <property type="component" value="Unassembled WGS sequence"/>
</dbReference>
<keyword evidence="6" id="KW-0067">ATP-binding</keyword>
<evidence type="ECO:0000256" key="3">
    <source>
        <dbReference type="ARBA" id="ARBA00022857"/>
    </source>
</evidence>
<organism evidence="7 8">
    <name type="scientific">Methylacidimicrobium cyclopophantes</name>
    <dbReference type="NCBI Taxonomy" id="1041766"/>
    <lineage>
        <taxon>Bacteria</taxon>
        <taxon>Pseudomonadati</taxon>
        <taxon>Verrucomicrobiota</taxon>
        <taxon>Methylacidimicrobium</taxon>
    </lineage>
</organism>
<keyword evidence="3 6" id="KW-0521">NADP</keyword>
<feature type="active site" description="Proton acceptor" evidence="6">
    <location>
        <position position="86"/>
    </location>
</feature>
<feature type="binding site" evidence="6">
    <location>
        <begin position="201"/>
        <end position="206"/>
    </location>
    <ligand>
        <name>NAD(+)</name>
        <dbReference type="ChEBI" id="CHEBI:57540"/>
    </ligand>
</feature>
<feature type="binding site" evidence="6">
    <location>
        <begin position="86"/>
        <end position="87"/>
    </location>
    <ligand>
        <name>NAD(+)</name>
        <dbReference type="ChEBI" id="CHEBI:57540"/>
    </ligand>
</feature>
<dbReference type="InterPro" id="IPR017438">
    <property type="entry name" value="ATP-NAD_kinase_N"/>
</dbReference>
<dbReference type="HAMAP" id="MF_00361">
    <property type="entry name" value="NAD_kinase"/>
    <property type="match status" value="1"/>
</dbReference>
<evidence type="ECO:0000256" key="2">
    <source>
        <dbReference type="ARBA" id="ARBA00022777"/>
    </source>
</evidence>
<protein>
    <recommendedName>
        <fullName evidence="6">NAD kinase</fullName>
        <ecNumber evidence="6">2.7.1.23</ecNumber>
    </recommendedName>
    <alternativeName>
        <fullName evidence="6">ATP-dependent NAD kinase</fullName>
    </alternativeName>
</protein>
<keyword evidence="1 6" id="KW-0808">Transferase</keyword>
<dbReference type="Pfam" id="PF20143">
    <property type="entry name" value="NAD_kinase_C"/>
    <property type="match status" value="1"/>
</dbReference>
<feature type="binding site" evidence="6">
    <location>
        <position position="171"/>
    </location>
    <ligand>
        <name>NAD(+)</name>
        <dbReference type="ChEBI" id="CHEBI:57540"/>
    </ligand>
</feature>
<dbReference type="InterPro" id="IPR016064">
    <property type="entry name" value="NAD/diacylglycerol_kinase_sf"/>
</dbReference>
<dbReference type="AlphaFoldDB" id="A0A5E6M4Q2"/>
<dbReference type="GO" id="GO:0003951">
    <property type="term" value="F:NAD+ kinase activity"/>
    <property type="evidence" value="ECO:0007669"/>
    <property type="project" value="UniProtKB-UniRule"/>
</dbReference>
<dbReference type="GO" id="GO:0005524">
    <property type="term" value="F:ATP binding"/>
    <property type="evidence" value="ECO:0007669"/>
    <property type="project" value="UniProtKB-KW"/>
</dbReference>
<evidence type="ECO:0000256" key="1">
    <source>
        <dbReference type="ARBA" id="ARBA00022679"/>
    </source>
</evidence>
<feature type="binding site" evidence="6">
    <location>
        <position position="190"/>
    </location>
    <ligand>
        <name>NAD(+)</name>
        <dbReference type="ChEBI" id="CHEBI:57540"/>
    </ligand>
</feature>
<evidence type="ECO:0000256" key="6">
    <source>
        <dbReference type="HAMAP-Rule" id="MF_00361"/>
    </source>
</evidence>
<evidence type="ECO:0000313" key="8">
    <source>
        <dbReference type="Proteomes" id="UP000381693"/>
    </source>
</evidence>
<dbReference type="Gene3D" id="2.60.200.30">
    <property type="entry name" value="Probable inorganic polyphosphate/atp-NAD kinase, domain 2"/>
    <property type="match status" value="1"/>
</dbReference>
<comment type="function">
    <text evidence="6">Involved in the regulation of the intracellular balance of NAD and NADP, and is a key enzyme in the biosynthesis of NADP. Catalyzes specifically the phosphorylation on 2'-hydroxyl of the adenosine moiety of NAD to yield NADP.</text>
</comment>